<reference evidence="1 2" key="1">
    <citation type="journal article" date="2024" name="Science">
        <title>Giant polyketide synthase enzymes in the biosynthesis of giant marine polyether toxins.</title>
        <authorList>
            <person name="Fallon T.R."/>
            <person name="Shende V.V."/>
            <person name="Wierzbicki I.H."/>
            <person name="Pendleton A.L."/>
            <person name="Watervoot N.F."/>
            <person name="Auber R.P."/>
            <person name="Gonzalez D.J."/>
            <person name="Wisecaver J.H."/>
            <person name="Moore B.S."/>
        </authorList>
    </citation>
    <scope>NUCLEOTIDE SEQUENCE [LARGE SCALE GENOMIC DNA]</scope>
    <source>
        <strain evidence="1 2">12B1</strain>
    </source>
</reference>
<comment type="caution">
    <text evidence="1">The sequence shown here is derived from an EMBL/GenBank/DDBJ whole genome shotgun (WGS) entry which is preliminary data.</text>
</comment>
<name>A0AB34IR18_PRYPA</name>
<dbReference type="SUPFAM" id="SSF53335">
    <property type="entry name" value="S-adenosyl-L-methionine-dependent methyltransferases"/>
    <property type="match status" value="1"/>
</dbReference>
<evidence type="ECO:0000313" key="1">
    <source>
        <dbReference type="EMBL" id="KAL1503605.1"/>
    </source>
</evidence>
<organism evidence="1 2">
    <name type="scientific">Prymnesium parvum</name>
    <name type="common">Toxic golden alga</name>
    <dbReference type="NCBI Taxonomy" id="97485"/>
    <lineage>
        <taxon>Eukaryota</taxon>
        <taxon>Haptista</taxon>
        <taxon>Haptophyta</taxon>
        <taxon>Prymnesiophyceae</taxon>
        <taxon>Prymnesiales</taxon>
        <taxon>Prymnesiaceae</taxon>
        <taxon>Prymnesium</taxon>
    </lineage>
</organism>
<dbReference type="AlphaFoldDB" id="A0AB34IR18"/>
<dbReference type="Pfam" id="PF13578">
    <property type="entry name" value="Methyltransf_24"/>
    <property type="match status" value="1"/>
</dbReference>
<accession>A0AB34IR18</accession>
<dbReference type="Gene3D" id="3.40.50.150">
    <property type="entry name" value="Vaccinia Virus protein VP39"/>
    <property type="match status" value="1"/>
</dbReference>
<gene>
    <name evidence="1" type="ORF">AB1Y20_012082</name>
</gene>
<dbReference type="EMBL" id="JBGBPQ010000021">
    <property type="protein sequence ID" value="KAL1503605.1"/>
    <property type="molecule type" value="Genomic_DNA"/>
</dbReference>
<evidence type="ECO:0000313" key="2">
    <source>
        <dbReference type="Proteomes" id="UP001515480"/>
    </source>
</evidence>
<dbReference type="InterPro" id="IPR029063">
    <property type="entry name" value="SAM-dependent_MTases_sf"/>
</dbReference>
<protein>
    <submittedName>
        <fullName evidence="1">Uncharacterized protein</fullName>
    </submittedName>
</protein>
<dbReference type="Proteomes" id="UP001515480">
    <property type="component" value="Unassembled WGS sequence"/>
</dbReference>
<proteinExistence type="predicted"/>
<sequence>MLPALMAAMTNRTTWHALPAGTVLSATDVPLDAVQAWMEFLVIHANPFRYRPAPHFSQAQARVRLHAPPHDLAYVLVEGHPPRVTVRKGGRSDDAQSAREDEFVRVVTGGKPVSDKVTAHSFQTMYGWALTPARNKTMRKFLEIGLGCHMSYGAGASVRVWAELFPLAERWEAEFDEQCVRKMSEKLVGINVVTGDQGNRTTLARWINQTGGRFDMIVDDGGHYNDQVMVSFEELWPELNPGGLYVMEDLHVGRSVRYDTPYGKNYTNVPSDFVQSVAELLLTGNTSVKPTLATEISTSYTPPPVDAAWVLCQSQACMLGKRRHGAGAKLLSSNA</sequence>
<keyword evidence="2" id="KW-1185">Reference proteome</keyword>